<comment type="caution">
    <text evidence="1">The sequence shown here is derived from an EMBL/GenBank/DDBJ whole genome shotgun (WGS) entry which is preliminary data.</text>
</comment>
<evidence type="ECO:0008006" key="3">
    <source>
        <dbReference type="Google" id="ProtNLM"/>
    </source>
</evidence>
<gene>
    <name evidence="1" type="ORF">DFH08DRAFT_704018</name>
</gene>
<evidence type="ECO:0000313" key="1">
    <source>
        <dbReference type="EMBL" id="KAJ7342371.1"/>
    </source>
</evidence>
<protein>
    <recommendedName>
        <fullName evidence="3">Tc1-like transposase DDE domain-containing protein</fullName>
    </recommendedName>
</protein>
<dbReference type="AlphaFoldDB" id="A0AAD6ZVD5"/>
<evidence type="ECO:0000313" key="2">
    <source>
        <dbReference type="Proteomes" id="UP001218218"/>
    </source>
</evidence>
<dbReference type="Proteomes" id="UP001218218">
    <property type="component" value="Unassembled WGS sequence"/>
</dbReference>
<keyword evidence="2" id="KW-1185">Reference proteome</keyword>
<name>A0AAD6ZVD5_9AGAR</name>
<organism evidence="1 2">
    <name type="scientific">Mycena albidolilacea</name>
    <dbReference type="NCBI Taxonomy" id="1033008"/>
    <lineage>
        <taxon>Eukaryota</taxon>
        <taxon>Fungi</taxon>
        <taxon>Dikarya</taxon>
        <taxon>Basidiomycota</taxon>
        <taxon>Agaricomycotina</taxon>
        <taxon>Agaricomycetes</taxon>
        <taxon>Agaricomycetidae</taxon>
        <taxon>Agaricales</taxon>
        <taxon>Marasmiineae</taxon>
        <taxon>Mycenaceae</taxon>
        <taxon>Mycena</taxon>
    </lineage>
</organism>
<feature type="non-terminal residue" evidence="1">
    <location>
        <position position="1"/>
    </location>
</feature>
<proteinExistence type="predicted"/>
<accession>A0AAD6ZVD5</accession>
<dbReference type="EMBL" id="JARIHO010000025">
    <property type="protein sequence ID" value="KAJ7342371.1"/>
    <property type="molecule type" value="Genomic_DNA"/>
</dbReference>
<sequence>SWTGEEFQTYIDAILDNMNPYPQDNSVIVMENASTHHFEGRAFLSSALVFHPNCASATVIFMLAQIRAKKSPGEISSMENARGMGSAMVAWVDADSGSGGAGTCTCNGW</sequence>
<reference evidence="1" key="1">
    <citation type="submission" date="2023-03" db="EMBL/GenBank/DDBJ databases">
        <title>Massive genome expansion in bonnet fungi (Mycena s.s.) driven by repeated elements and novel gene families across ecological guilds.</title>
        <authorList>
            <consortium name="Lawrence Berkeley National Laboratory"/>
            <person name="Harder C.B."/>
            <person name="Miyauchi S."/>
            <person name="Viragh M."/>
            <person name="Kuo A."/>
            <person name="Thoen E."/>
            <person name="Andreopoulos B."/>
            <person name="Lu D."/>
            <person name="Skrede I."/>
            <person name="Drula E."/>
            <person name="Henrissat B."/>
            <person name="Morin E."/>
            <person name="Kohler A."/>
            <person name="Barry K."/>
            <person name="LaButti K."/>
            <person name="Morin E."/>
            <person name="Salamov A."/>
            <person name="Lipzen A."/>
            <person name="Mereny Z."/>
            <person name="Hegedus B."/>
            <person name="Baldrian P."/>
            <person name="Stursova M."/>
            <person name="Weitz H."/>
            <person name="Taylor A."/>
            <person name="Grigoriev I.V."/>
            <person name="Nagy L.G."/>
            <person name="Martin F."/>
            <person name="Kauserud H."/>
        </authorList>
    </citation>
    <scope>NUCLEOTIDE SEQUENCE</scope>
    <source>
        <strain evidence="1">CBHHK002</strain>
    </source>
</reference>